<gene>
    <name evidence="1" type="ORF">AVEN_103764_1</name>
</gene>
<proteinExistence type="predicted"/>
<dbReference type="Proteomes" id="UP000499080">
    <property type="component" value="Unassembled WGS sequence"/>
</dbReference>
<organism evidence="1 2">
    <name type="scientific">Araneus ventricosus</name>
    <name type="common">Orbweaver spider</name>
    <name type="synonym">Epeira ventricosa</name>
    <dbReference type="NCBI Taxonomy" id="182803"/>
    <lineage>
        <taxon>Eukaryota</taxon>
        <taxon>Metazoa</taxon>
        <taxon>Ecdysozoa</taxon>
        <taxon>Arthropoda</taxon>
        <taxon>Chelicerata</taxon>
        <taxon>Arachnida</taxon>
        <taxon>Araneae</taxon>
        <taxon>Araneomorphae</taxon>
        <taxon>Entelegynae</taxon>
        <taxon>Araneoidea</taxon>
        <taxon>Araneidae</taxon>
        <taxon>Araneus</taxon>
    </lineage>
</organism>
<reference evidence="1 2" key="1">
    <citation type="journal article" date="2019" name="Sci. Rep.">
        <title>Orb-weaving spider Araneus ventricosus genome elucidates the spidroin gene catalogue.</title>
        <authorList>
            <person name="Kono N."/>
            <person name="Nakamura H."/>
            <person name="Ohtoshi R."/>
            <person name="Moran D.A.P."/>
            <person name="Shinohara A."/>
            <person name="Yoshida Y."/>
            <person name="Fujiwara M."/>
            <person name="Mori M."/>
            <person name="Tomita M."/>
            <person name="Arakawa K."/>
        </authorList>
    </citation>
    <scope>NUCLEOTIDE SEQUENCE [LARGE SCALE GENOMIC DNA]</scope>
</reference>
<sequence>MTSMPRPTENPPNSKDWISLSLPIMTCAHKRKTRPVSLKIYYALVHNQGASMPTPRKQISLSFKDLAVPAIMSI</sequence>
<dbReference type="EMBL" id="BGPR01121571">
    <property type="protein sequence ID" value="GBN21835.1"/>
    <property type="molecule type" value="Genomic_DNA"/>
</dbReference>
<protein>
    <submittedName>
        <fullName evidence="1">Uncharacterized protein</fullName>
    </submittedName>
</protein>
<accession>A0A4Y2M443</accession>
<name>A0A4Y2M443_ARAVE</name>
<keyword evidence="2" id="KW-1185">Reference proteome</keyword>
<dbReference type="AlphaFoldDB" id="A0A4Y2M443"/>
<comment type="caution">
    <text evidence="1">The sequence shown here is derived from an EMBL/GenBank/DDBJ whole genome shotgun (WGS) entry which is preliminary data.</text>
</comment>
<evidence type="ECO:0000313" key="2">
    <source>
        <dbReference type="Proteomes" id="UP000499080"/>
    </source>
</evidence>
<evidence type="ECO:0000313" key="1">
    <source>
        <dbReference type="EMBL" id="GBN21835.1"/>
    </source>
</evidence>